<evidence type="ECO:0000256" key="1">
    <source>
        <dbReference type="SAM" id="Phobius"/>
    </source>
</evidence>
<name>A0A382XXI4_9ZZZZ</name>
<gene>
    <name evidence="2" type="ORF">METZ01_LOCUS428600</name>
</gene>
<evidence type="ECO:0000313" key="2">
    <source>
        <dbReference type="EMBL" id="SVD75746.1"/>
    </source>
</evidence>
<protein>
    <recommendedName>
        <fullName evidence="3">Glycosyltransferase RgtA/B/C/D-like domain-containing protein</fullName>
    </recommendedName>
</protein>
<feature type="non-terminal residue" evidence="2">
    <location>
        <position position="125"/>
    </location>
</feature>
<sequence>MYLLALITVFVSVQNHVFKEEIDLNGDNATYYIGATAIHQGDGYTNIMTPTKPKTNRFPPGYPFLMSLVMKVSDTFVAQKVFNSILLGLSCLLLYFIVFEFSRNKLTSLTISLLPTLNYLILHFS</sequence>
<organism evidence="2">
    <name type="scientific">marine metagenome</name>
    <dbReference type="NCBI Taxonomy" id="408172"/>
    <lineage>
        <taxon>unclassified sequences</taxon>
        <taxon>metagenomes</taxon>
        <taxon>ecological metagenomes</taxon>
    </lineage>
</organism>
<keyword evidence="1" id="KW-0472">Membrane</keyword>
<proteinExistence type="predicted"/>
<dbReference type="EMBL" id="UINC01171266">
    <property type="protein sequence ID" value="SVD75746.1"/>
    <property type="molecule type" value="Genomic_DNA"/>
</dbReference>
<dbReference type="AlphaFoldDB" id="A0A382XXI4"/>
<keyword evidence="1" id="KW-1133">Transmembrane helix</keyword>
<accession>A0A382XXI4</accession>
<keyword evidence="1" id="KW-0812">Transmembrane</keyword>
<evidence type="ECO:0008006" key="3">
    <source>
        <dbReference type="Google" id="ProtNLM"/>
    </source>
</evidence>
<reference evidence="2" key="1">
    <citation type="submission" date="2018-05" db="EMBL/GenBank/DDBJ databases">
        <authorList>
            <person name="Lanie J.A."/>
            <person name="Ng W.-L."/>
            <person name="Kazmierczak K.M."/>
            <person name="Andrzejewski T.M."/>
            <person name="Davidsen T.M."/>
            <person name="Wayne K.J."/>
            <person name="Tettelin H."/>
            <person name="Glass J.I."/>
            <person name="Rusch D."/>
            <person name="Podicherti R."/>
            <person name="Tsui H.-C.T."/>
            <person name="Winkler M.E."/>
        </authorList>
    </citation>
    <scope>NUCLEOTIDE SEQUENCE</scope>
</reference>
<feature type="transmembrane region" description="Helical" evidence="1">
    <location>
        <begin position="81"/>
        <end position="99"/>
    </location>
</feature>